<evidence type="ECO:0000259" key="2">
    <source>
        <dbReference type="Pfam" id="PF13193"/>
    </source>
</evidence>
<feature type="domain" description="AMP-binding enzyme C-terminal" evidence="2">
    <location>
        <begin position="469"/>
        <end position="548"/>
    </location>
</feature>
<dbReference type="InterPro" id="IPR042099">
    <property type="entry name" value="ANL_N_sf"/>
</dbReference>
<proteinExistence type="predicted"/>
<sequence length="567" mass="59434">MAWPRPSAGVGGIHTSSLVSSRPRSAYGRLAHVSDAGNLADLVVRAARESPDRVALVEAGTGRRTTWAELDAEVDRVAGGLAAMGLVAGYRVVIVVGNRLEFVTTYLGALRARLVAVPVNPRAATGELVRMVADCGARVVVGDATTITSVRAAVAGLQDALEGAEEELRSRTPVPRIVVCGALPVPGETAYADLVARGEPPAAVAAATDPESLAVLLYTSGTSGRPRAAMLSHRALLANVEQASAVEPPMVRPDDSVLGVLPLFHVYGLNAVLGQVLRQRARLVLVASFDVEGSLDVVEDEAVTVVPVAPPVLAYWMGVDDLRRRLDGVRVALSGSAPLSPELVDAFVRRTGVPVHQGYGLTEASPVVTSTLCSGTVKPGSVGSALPGIEIRLVDDHGHAPDGEDPGEILVRGANLFSGYWPDGADGPDADGWWPTGDVGFLDGDGDLFLVDRLKELVIVSGFNVYPSEVEDVVAEVEGVAEVAVIGVDDPHTGEAVVAYVKPVRGTMLSPDQLADRVREHCAARLARFKQPGAVKVVDDLPHTVTGKVAKGRLRATERRRALGLLE</sequence>
<accession>A0ABS7RHP1</accession>
<dbReference type="Proteomes" id="UP000754710">
    <property type="component" value="Unassembled WGS sequence"/>
</dbReference>
<name>A0ABS7RHP1_9ACTN</name>
<gene>
    <name evidence="3" type="ORF">K1X13_06885</name>
</gene>
<dbReference type="Gene3D" id="3.30.300.30">
    <property type="match status" value="1"/>
</dbReference>
<evidence type="ECO:0000313" key="3">
    <source>
        <dbReference type="EMBL" id="MBY9074541.1"/>
    </source>
</evidence>
<organism evidence="3 4">
    <name type="scientific">Nocardioides jiangsuensis</name>
    <dbReference type="NCBI Taxonomy" id="2866161"/>
    <lineage>
        <taxon>Bacteria</taxon>
        <taxon>Bacillati</taxon>
        <taxon>Actinomycetota</taxon>
        <taxon>Actinomycetes</taxon>
        <taxon>Propionibacteriales</taxon>
        <taxon>Nocardioidaceae</taxon>
        <taxon>Nocardioides</taxon>
    </lineage>
</organism>
<dbReference type="Pfam" id="PF13193">
    <property type="entry name" value="AMP-binding_C"/>
    <property type="match status" value="1"/>
</dbReference>
<dbReference type="InterPro" id="IPR000873">
    <property type="entry name" value="AMP-dep_synth/lig_dom"/>
</dbReference>
<protein>
    <submittedName>
        <fullName evidence="3">AMP-binding protein</fullName>
    </submittedName>
</protein>
<dbReference type="EMBL" id="JAIEZQ010000001">
    <property type="protein sequence ID" value="MBY9074541.1"/>
    <property type="molecule type" value="Genomic_DNA"/>
</dbReference>
<evidence type="ECO:0000313" key="4">
    <source>
        <dbReference type="Proteomes" id="UP000754710"/>
    </source>
</evidence>
<evidence type="ECO:0000259" key="1">
    <source>
        <dbReference type="Pfam" id="PF00501"/>
    </source>
</evidence>
<dbReference type="PANTHER" id="PTHR24096">
    <property type="entry name" value="LONG-CHAIN-FATTY-ACID--COA LIGASE"/>
    <property type="match status" value="1"/>
</dbReference>
<dbReference type="PROSITE" id="PS00455">
    <property type="entry name" value="AMP_BINDING"/>
    <property type="match status" value="1"/>
</dbReference>
<dbReference type="Pfam" id="PF00501">
    <property type="entry name" value="AMP-binding"/>
    <property type="match status" value="1"/>
</dbReference>
<comment type="caution">
    <text evidence="3">The sequence shown here is derived from an EMBL/GenBank/DDBJ whole genome shotgun (WGS) entry which is preliminary data.</text>
</comment>
<dbReference type="InterPro" id="IPR025110">
    <property type="entry name" value="AMP-bd_C"/>
</dbReference>
<dbReference type="SUPFAM" id="SSF56801">
    <property type="entry name" value="Acetyl-CoA synthetase-like"/>
    <property type="match status" value="1"/>
</dbReference>
<reference evidence="3 4" key="1">
    <citation type="submission" date="2021-08" db="EMBL/GenBank/DDBJ databases">
        <title>Nocardioides bacterium WL0053 sp. nov., isolated from the sediment.</title>
        <authorList>
            <person name="Wang L."/>
            <person name="Zhang D."/>
            <person name="Zhang A."/>
        </authorList>
    </citation>
    <scope>NUCLEOTIDE SEQUENCE [LARGE SCALE GENOMIC DNA]</scope>
    <source>
        <strain evidence="3 4">WL0053</strain>
    </source>
</reference>
<dbReference type="InterPro" id="IPR045851">
    <property type="entry name" value="AMP-bd_C_sf"/>
</dbReference>
<keyword evidence="4" id="KW-1185">Reference proteome</keyword>
<dbReference type="Gene3D" id="3.40.50.12780">
    <property type="entry name" value="N-terminal domain of ligase-like"/>
    <property type="match status" value="1"/>
</dbReference>
<dbReference type="InterPro" id="IPR020845">
    <property type="entry name" value="AMP-binding_CS"/>
</dbReference>
<feature type="domain" description="AMP-dependent synthetase/ligase" evidence="1">
    <location>
        <begin position="45"/>
        <end position="421"/>
    </location>
</feature>